<evidence type="ECO:0000313" key="1">
    <source>
        <dbReference type="EMBL" id="KAK1396918.1"/>
    </source>
</evidence>
<protein>
    <submittedName>
        <fullName evidence="1">Uncharacterized protein</fullName>
    </submittedName>
</protein>
<proteinExistence type="predicted"/>
<accession>A0AAD8N6U2</accession>
<name>A0AAD8N6U2_9APIA</name>
<dbReference type="AlphaFoldDB" id="A0AAD8N6U2"/>
<organism evidence="1 2">
    <name type="scientific">Heracleum sosnowskyi</name>
    <dbReference type="NCBI Taxonomy" id="360622"/>
    <lineage>
        <taxon>Eukaryota</taxon>
        <taxon>Viridiplantae</taxon>
        <taxon>Streptophyta</taxon>
        <taxon>Embryophyta</taxon>
        <taxon>Tracheophyta</taxon>
        <taxon>Spermatophyta</taxon>
        <taxon>Magnoliopsida</taxon>
        <taxon>eudicotyledons</taxon>
        <taxon>Gunneridae</taxon>
        <taxon>Pentapetalae</taxon>
        <taxon>asterids</taxon>
        <taxon>campanulids</taxon>
        <taxon>Apiales</taxon>
        <taxon>Apiaceae</taxon>
        <taxon>Apioideae</taxon>
        <taxon>apioid superclade</taxon>
        <taxon>Tordylieae</taxon>
        <taxon>Tordyliinae</taxon>
        <taxon>Heracleum</taxon>
    </lineage>
</organism>
<gene>
    <name evidence="1" type="ORF">POM88_006781</name>
</gene>
<sequence>MDTTGKNSPTSEALCTSVCWVIQCLGHNDQKVLASQTPDRRSSGGHIYLCTANLNSNARKGKVRVKEMMARLKEMPARLMGISSEEATPASTLLSASAYSVQEWSVHDHFIRVKPNTPVVVGKAASGGQPKGFDILMGNIKAGHFANVTPKTSVHFALGRKL</sequence>
<dbReference type="EMBL" id="JAUIZM010000002">
    <property type="protein sequence ID" value="KAK1396918.1"/>
    <property type="molecule type" value="Genomic_DNA"/>
</dbReference>
<evidence type="ECO:0000313" key="2">
    <source>
        <dbReference type="Proteomes" id="UP001237642"/>
    </source>
</evidence>
<dbReference type="Proteomes" id="UP001237642">
    <property type="component" value="Unassembled WGS sequence"/>
</dbReference>
<comment type="caution">
    <text evidence="1">The sequence shown here is derived from an EMBL/GenBank/DDBJ whole genome shotgun (WGS) entry which is preliminary data.</text>
</comment>
<keyword evidence="2" id="KW-1185">Reference proteome</keyword>
<reference evidence="1" key="2">
    <citation type="submission" date="2023-05" db="EMBL/GenBank/DDBJ databases">
        <authorList>
            <person name="Schelkunov M.I."/>
        </authorList>
    </citation>
    <scope>NUCLEOTIDE SEQUENCE</scope>
    <source>
        <strain evidence="1">Hsosn_3</strain>
        <tissue evidence="1">Leaf</tissue>
    </source>
</reference>
<reference evidence="1" key="1">
    <citation type="submission" date="2023-02" db="EMBL/GenBank/DDBJ databases">
        <title>Genome of toxic invasive species Heracleum sosnowskyi carries increased number of genes despite the absence of recent whole-genome duplications.</title>
        <authorList>
            <person name="Schelkunov M."/>
            <person name="Shtratnikova V."/>
            <person name="Makarenko M."/>
            <person name="Klepikova A."/>
            <person name="Omelchenko D."/>
            <person name="Novikova G."/>
            <person name="Obukhova E."/>
            <person name="Bogdanov V."/>
            <person name="Penin A."/>
            <person name="Logacheva M."/>
        </authorList>
    </citation>
    <scope>NUCLEOTIDE SEQUENCE</scope>
    <source>
        <strain evidence="1">Hsosn_3</strain>
        <tissue evidence="1">Leaf</tissue>
    </source>
</reference>